<feature type="transmembrane region" description="Helical" evidence="9">
    <location>
        <begin position="116"/>
        <end position="140"/>
    </location>
</feature>
<dbReference type="EMBL" id="CP042435">
    <property type="protein sequence ID" value="QEC67200.1"/>
    <property type="molecule type" value="Genomic_DNA"/>
</dbReference>
<keyword evidence="6 9" id="KW-1133">Transmembrane helix</keyword>
<dbReference type="SUPFAM" id="SSF56317">
    <property type="entry name" value="Carbon-nitrogen hydrolase"/>
    <property type="match status" value="1"/>
</dbReference>
<evidence type="ECO:0000313" key="12">
    <source>
        <dbReference type="Proteomes" id="UP000321533"/>
    </source>
</evidence>
<dbReference type="GO" id="GO:0016410">
    <property type="term" value="F:N-acyltransferase activity"/>
    <property type="evidence" value="ECO:0007669"/>
    <property type="project" value="InterPro"/>
</dbReference>
<dbReference type="InterPro" id="IPR004563">
    <property type="entry name" value="Apolipo_AcylTrfase"/>
</dbReference>
<evidence type="ECO:0000256" key="4">
    <source>
        <dbReference type="ARBA" id="ARBA00022679"/>
    </source>
</evidence>
<evidence type="ECO:0000256" key="6">
    <source>
        <dbReference type="ARBA" id="ARBA00022989"/>
    </source>
</evidence>
<keyword evidence="3" id="KW-1003">Cell membrane</keyword>
<dbReference type="Pfam" id="PF20154">
    <property type="entry name" value="LNT_N"/>
    <property type="match status" value="1"/>
</dbReference>
<evidence type="ECO:0000259" key="10">
    <source>
        <dbReference type="PROSITE" id="PS50263"/>
    </source>
</evidence>
<reference evidence="11 12" key="1">
    <citation type="journal article" date="2016" name="Int. J. Syst. Evol. Microbiol.">
        <title>Panacibacter ginsenosidivorans gen. nov., sp. nov., with ginsenoside converting activity isolated from soil of a ginseng field.</title>
        <authorList>
            <person name="Siddiqi M.Z."/>
            <person name="Muhammad Shafi S."/>
            <person name="Choi K.D."/>
            <person name="Im W.T."/>
        </authorList>
    </citation>
    <scope>NUCLEOTIDE SEQUENCE [LARGE SCALE GENOMIC DNA]</scope>
    <source>
        <strain evidence="11 12">Gsoil1550</strain>
    </source>
</reference>
<feature type="transmembrane region" description="Helical" evidence="9">
    <location>
        <begin position="12"/>
        <end position="29"/>
    </location>
</feature>
<evidence type="ECO:0000256" key="7">
    <source>
        <dbReference type="ARBA" id="ARBA00023136"/>
    </source>
</evidence>
<keyword evidence="4" id="KW-0808">Transferase</keyword>
<dbReference type="GO" id="GO:0042158">
    <property type="term" value="P:lipoprotein biosynthetic process"/>
    <property type="evidence" value="ECO:0007669"/>
    <property type="project" value="InterPro"/>
</dbReference>
<feature type="transmembrane region" description="Helical" evidence="9">
    <location>
        <begin position="61"/>
        <end position="79"/>
    </location>
</feature>
<name>A0A5B8V6U4_9BACT</name>
<dbReference type="PANTHER" id="PTHR38686:SF1">
    <property type="entry name" value="APOLIPOPROTEIN N-ACYLTRANSFERASE"/>
    <property type="match status" value="1"/>
</dbReference>
<dbReference type="Pfam" id="PF00795">
    <property type="entry name" value="CN_hydrolase"/>
    <property type="match status" value="1"/>
</dbReference>
<feature type="transmembrane region" description="Helical" evidence="9">
    <location>
        <begin position="509"/>
        <end position="531"/>
    </location>
</feature>
<keyword evidence="8" id="KW-0012">Acyltransferase</keyword>
<keyword evidence="7 9" id="KW-0472">Membrane</keyword>
<dbReference type="AlphaFoldDB" id="A0A5B8V6U4"/>
<proteinExistence type="inferred from homology"/>
<sequence>MIQLENASAKKISNFYSLILLITGFSSFIFISPKWLFPICAWTGPAALLLFYHFSDFKRKFLWVLSVLVISQIIAFYEVVPIPGAGLIIFVLLNSIFKSLPFVLDKVITKKSNSFWATLIFPITYTAFEFISSFGPWGAWSSIVNTQFEFSWLNQLASVTGIWGISFLVYWFASYTGWLVNLLMVKKPFGKTAFVFPSILFIVLTTGAIRYYGNDQSSNSVKVAGITVNTIPFLEALYKDVNRKSIHIDPASSPVSPDLQQAQLSLIPFIEHPDSTKFKITLQTLSNIYDSLFALSKKAADQGAKIIEWSEGSVITWKGNERSFITRSQNFAKENNVDLLIAMASIETGKITSGKKFMENKAVYIDHNGIIQNTLFKNKPVPGIEPSKPGDGVIPLIKTDYGNISTSICYDADFPSLMQQLGKQKSGLLLLPSGDWKAISPYHSNAAVYRAIENGNSIFRQVNGGLSIAADYRGKIIASHDYFTPEEKLLIADIPITHVNTIYNIIGDAFGYACLYAFLTTVIALFVKWIISKFRRKKTIMSPAV</sequence>
<comment type="similarity">
    <text evidence="2">Belongs to the CN hydrolase family. Apolipoprotein N-acyltransferase subfamily.</text>
</comment>
<feature type="domain" description="CN hydrolase" evidence="10">
    <location>
        <begin position="255"/>
        <end position="496"/>
    </location>
</feature>
<keyword evidence="12" id="KW-1185">Reference proteome</keyword>
<protein>
    <recommendedName>
        <fullName evidence="10">CN hydrolase domain-containing protein</fullName>
    </recommendedName>
</protein>
<dbReference type="InterPro" id="IPR045378">
    <property type="entry name" value="LNT_N"/>
</dbReference>
<dbReference type="PANTHER" id="PTHR38686">
    <property type="entry name" value="APOLIPOPROTEIN N-ACYLTRANSFERASE"/>
    <property type="match status" value="1"/>
</dbReference>
<organism evidence="11 12">
    <name type="scientific">Panacibacter ginsenosidivorans</name>
    <dbReference type="NCBI Taxonomy" id="1813871"/>
    <lineage>
        <taxon>Bacteria</taxon>
        <taxon>Pseudomonadati</taxon>
        <taxon>Bacteroidota</taxon>
        <taxon>Chitinophagia</taxon>
        <taxon>Chitinophagales</taxon>
        <taxon>Chitinophagaceae</taxon>
        <taxon>Panacibacter</taxon>
    </lineage>
</organism>
<comment type="subcellular location">
    <subcellularLocation>
        <location evidence="1">Cell membrane</location>
        <topology evidence="1">Multi-pass membrane protein</topology>
    </subcellularLocation>
</comment>
<dbReference type="Proteomes" id="UP000321533">
    <property type="component" value="Chromosome"/>
</dbReference>
<evidence type="ECO:0000256" key="2">
    <source>
        <dbReference type="ARBA" id="ARBA00010065"/>
    </source>
</evidence>
<evidence type="ECO:0000256" key="5">
    <source>
        <dbReference type="ARBA" id="ARBA00022692"/>
    </source>
</evidence>
<dbReference type="InterPro" id="IPR036526">
    <property type="entry name" value="C-N_Hydrolase_sf"/>
</dbReference>
<dbReference type="Gene3D" id="3.60.110.10">
    <property type="entry name" value="Carbon-nitrogen hydrolase"/>
    <property type="match status" value="1"/>
</dbReference>
<keyword evidence="5 9" id="KW-0812">Transmembrane</keyword>
<dbReference type="KEGG" id="pgin:FRZ67_07790"/>
<feature type="transmembrane region" description="Helical" evidence="9">
    <location>
        <begin position="152"/>
        <end position="173"/>
    </location>
</feature>
<evidence type="ECO:0000256" key="8">
    <source>
        <dbReference type="ARBA" id="ARBA00023315"/>
    </source>
</evidence>
<dbReference type="GO" id="GO:0005886">
    <property type="term" value="C:plasma membrane"/>
    <property type="evidence" value="ECO:0007669"/>
    <property type="project" value="UniProtKB-SubCell"/>
</dbReference>
<feature type="transmembrane region" description="Helical" evidence="9">
    <location>
        <begin position="85"/>
        <end position="104"/>
    </location>
</feature>
<dbReference type="OrthoDB" id="9811121at2"/>
<evidence type="ECO:0000256" key="9">
    <source>
        <dbReference type="SAM" id="Phobius"/>
    </source>
</evidence>
<dbReference type="PROSITE" id="PS50263">
    <property type="entry name" value="CN_HYDROLASE"/>
    <property type="match status" value="1"/>
</dbReference>
<accession>A0A5B8V6U4</accession>
<gene>
    <name evidence="11" type="ORF">FRZ67_07790</name>
</gene>
<evidence type="ECO:0000313" key="11">
    <source>
        <dbReference type="EMBL" id="QEC67200.1"/>
    </source>
</evidence>
<evidence type="ECO:0000256" key="3">
    <source>
        <dbReference type="ARBA" id="ARBA00022475"/>
    </source>
</evidence>
<dbReference type="RefSeq" id="WP_147189007.1">
    <property type="nucleotide sequence ID" value="NZ_CP042435.1"/>
</dbReference>
<feature type="transmembrane region" description="Helical" evidence="9">
    <location>
        <begin position="35"/>
        <end position="54"/>
    </location>
</feature>
<dbReference type="InterPro" id="IPR003010">
    <property type="entry name" value="C-N_Hydrolase"/>
</dbReference>
<evidence type="ECO:0000256" key="1">
    <source>
        <dbReference type="ARBA" id="ARBA00004651"/>
    </source>
</evidence>
<feature type="transmembrane region" description="Helical" evidence="9">
    <location>
        <begin position="194"/>
        <end position="213"/>
    </location>
</feature>